<evidence type="ECO:0000256" key="1">
    <source>
        <dbReference type="ARBA" id="ARBA00001326"/>
    </source>
</evidence>
<protein>
    <submittedName>
        <fullName evidence="10">Protein-glutamate O-methyltransferase family protein</fullName>
    </submittedName>
</protein>
<comment type="caution">
    <text evidence="10">The sequence shown here is derived from an EMBL/GenBank/DDBJ whole genome shotgun (WGS) entry which is preliminary data.</text>
</comment>
<dbReference type="Pfam" id="PF01937">
    <property type="entry name" value="ARMT1-like_dom"/>
    <property type="match status" value="1"/>
</dbReference>
<dbReference type="SUPFAM" id="SSF111321">
    <property type="entry name" value="AF1104-like"/>
    <property type="match status" value="1"/>
</dbReference>
<evidence type="ECO:0000256" key="5">
    <source>
        <dbReference type="ARBA" id="ARBA00022801"/>
    </source>
</evidence>
<keyword evidence="10" id="KW-0489">Methyltransferase</keyword>
<keyword evidence="10" id="KW-0808">Transferase</keyword>
<dbReference type="GO" id="GO:0016791">
    <property type="term" value="F:phosphatase activity"/>
    <property type="evidence" value="ECO:0007669"/>
    <property type="project" value="TreeGrafter"/>
</dbReference>
<dbReference type="GO" id="GO:0046872">
    <property type="term" value="F:metal ion binding"/>
    <property type="evidence" value="ECO:0007669"/>
    <property type="project" value="UniProtKB-KW"/>
</dbReference>
<dbReference type="GO" id="GO:0032259">
    <property type="term" value="P:methylation"/>
    <property type="evidence" value="ECO:0007669"/>
    <property type="project" value="UniProtKB-KW"/>
</dbReference>
<feature type="compositionally biased region" description="Polar residues" evidence="8">
    <location>
        <begin position="351"/>
        <end position="362"/>
    </location>
</feature>
<keyword evidence="4" id="KW-0479">Metal-binding</keyword>
<evidence type="ECO:0000259" key="9">
    <source>
        <dbReference type="Pfam" id="PF01937"/>
    </source>
</evidence>
<comment type="similarity">
    <text evidence="3">Belongs to the damage-control phosphatase family. Sugar phosphate phosphatase III subfamily.</text>
</comment>
<dbReference type="InterPro" id="IPR039763">
    <property type="entry name" value="ARMT1"/>
</dbReference>
<keyword evidence="5" id="KW-0378">Hydrolase</keyword>
<feature type="region of interest" description="Disordered" evidence="8">
    <location>
        <begin position="335"/>
        <end position="362"/>
    </location>
</feature>
<dbReference type="OrthoDB" id="146189at2"/>
<dbReference type="Gene3D" id="3.40.50.10880">
    <property type="entry name" value="Uncharacterised protein PF01937, DUF89, domain 3"/>
    <property type="match status" value="1"/>
</dbReference>
<dbReference type="GO" id="GO:0006974">
    <property type="term" value="P:DNA damage response"/>
    <property type="evidence" value="ECO:0007669"/>
    <property type="project" value="TreeGrafter"/>
</dbReference>
<evidence type="ECO:0000313" key="11">
    <source>
        <dbReference type="Proteomes" id="UP000295674"/>
    </source>
</evidence>
<accession>A0A4R4VBN1</accession>
<name>A0A4R4VBN1_9PSEU</name>
<dbReference type="Proteomes" id="UP000295674">
    <property type="component" value="Unassembled WGS sequence"/>
</dbReference>
<keyword evidence="6" id="KW-0464">Manganese</keyword>
<gene>
    <name evidence="10" type="ORF">E1181_23505</name>
</gene>
<dbReference type="GO" id="GO:0008168">
    <property type="term" value="F:methyltransferase activity"/>
    <property type="evidence" value="ECO:0007669"/>
    <property type="project" value="UniProtKB-KW"/>
</dbReference>
<evidence type="ECO:0000256" key="4">
    <source>
        <dbReference type="ARBA" id="ARBA00022723"/>
    </source>
</evidence>
<comment type="catalytic activity">
    <reaction evidence="7">
        <text>beta-D-fructose 6-phosphate = dihydroxyacetone + D-glyceraldehyde 3-phosphate</text>
        <dbReference type="Rhea" id="RHEA:28002"/>
        <dbReference type="ChEBI" id="CHEBI:16016"/>
        <dbReference type="ChEBI" id="CHEBI:57634"/>
        <dbReference type="ChEBI" id="CHEBI:59776"/>
    </reaction>
</comment>
<dbReference type="AlphaFoldDB" id="A0A4R4VBN1"/>
<evidence type="ECO:0000256" key="2">
    <source>
        <dbReference type="ARBA" id="ARBA00001936"/>
    </source>
</evidence>
<dbReference type="EMBL" id="SMKS01000052">
    <property type="protein sequence ID" value="TDD02191.1"/>
    <property type="molecule type" value="Genomic_DNA"/>
</dbReference>
<evidence type="ECO:0000313" key="10">
    <source>
        <dbReference type="EMBL" id="TDD02191.1"/>
    </source>
</evidence>
<comment type="catalytic activity">
    <reaction evidence="1">
        <text>beta-D-fructose 1-phosphate + H2O = D-fructose + phosphate</text>
        <dbReference type="Rhea" id="RHEA:35603"/>
        <dbReference type="ChEBI" id="CHEBI:15377"/>
        <dbReference type="ChEBI" id="CHEBI:37721"/>
        <dbReference type="ChEBI" id="CHEBI:43474"/>
        <dbReference type="ChEBI" id="CHEBI:138881"/>
    </reaction>
</comment>
<dbReference type="InterPro" id="IPR036075">
    <property type="entry name" value="ARMT-1-like_metal-bd_sf"/>
</dbReference>
<keyword evidence="11" id="KW-1185">Reference proteome</keyword>
<evidence type="ECO:0000256" key="6">
    <source>
        <dbReference type="ARBA" id="ARBA00023211"/>
    </source>
</evidence>
<sequence>MIERLLSAHPFGPDVREALSALLRQSTGGVVEPLEDDAPDHGVWAGWIADQVGRPWAETSFLWAESYFFRKLLAATGFFAPGPWRGVDPFAPMKRAELHNAATDETLKALDELPHLSAADRDAAVVQAAVWGNQADLAFQLSTDASGATSGLVAGSPEEFWSLFGEPGAVHLVADNSAGELAADLVLVDRLLTTGRADHVVLHVKPNPYYVSDATPSDVLEVLNHLTGTSGEAGDIGRRVQESLRAGEIAVRSHPFFCAPGDFSEMPDDLRADFASAAVTIFKGDLNYRRLVGDRHWPATRPFDEAVSYFPGPLAALRVLKSEVVVGLSAGTVSSLDEGEEPWRTKGSHALIQTSGQRSSPR</sequence>
<evidence type="ECO:0000256" key="8">
    <source>
        <dbReference type="SAM" id="MobiDB-lite"/>
    </source>
</evidence>
<reference evidence="10 11" key="1">
    <citation type="submission" date="2019-03" db="EMBL/GenBank/DDBJ databases">
        <title>Draft genome sequences of novel Actinobacteria.</title>
        <authorList>
            <person name="Sahin N."/>
            <person name="Ay H."/>
            <person name="Saygin H."/>
        </authorList>
    </citation>
    <scope>NUCLEOTIDE SEQUENCE [LARGE SCALE GENOMIC DNA]</scope>
    <source>
        <strain evidence="10 11">16K309</strain>
    </source>
</reference>
<proteinExistence type="inferred from homology"/>
<dbReference type="PANTHER" id="PTHR12260">
    <property type="entry name" value="DAMAGE-CONTROL PHOSPHATASE ARMT1"/>
    <property type="match status" value="1"/>
</dbReference>
<dbReference type="InterPro" id="IPR002791">
    <property type="entry name" value="ARMT1-like_metal-bd"/>
</dbReference>
<organism evidence="10 11">
    <name type="scientific">Saccharopolyspora terrae</name>
    <dbReference type="NCBI Taxonomy" id="2530384"/>
    <lineage>
        <taxon>Bacteria</taxon>
        <taxon>Bacillati</taxon>
        <taxon>Actinomycetota</taxon>
        <taxon>Actinomycetes</taxon>
        <taxon>Pseudonocardiales</taxon>
        <taxon>Pseudonocardiaceae</taxon>
        <taxon>Saccharopolyspora</taxon>
    </lineage>
</organism>
<evidence type="ECO:0000256" key="3">
    <source>
        <dbReference type="ARBA" id="ARBA00009519"/>
    </source>
</evidence>
<evidence type="ECO:0000256" key="7">
    <source>
        <dbReference type="ARBA" id="ARBA00048809"/>
    </source>
</evidence>
<dbReference type="PANTHER" id="PTHR12260:SF6">
    <property type="entry name" value="DAMAGE-CONTROL PHOSPHATASE ARMT1"/>
    <property type="match status" value="1"/>
</dbReference>
<comment type="cofactor">
    <cofactor evidence="2">
        <name>Mn(2+)</name>
        <dbReference type="ChEBI" id="CHEBI:29035"/>
    </cofactor>
</comment>
<feature type="domain" description="Damage-control phosphatase ARMT1-like metal-binding" evidence="9">
    <location>
        <begin position="16"/>
        <end position="333"/>
    </location>
</feature>